<dbReference type="GeneTree" id="ENSGT00940000162232"/>
<keyword evidence="11" id="KW-0325">Glycoprotein</keyword>
<dbReference type="PROSITE" id="PS00232">
    <property type="entry name" value="CADHERIN_1"/>
    <property type="match status" value="4"/>
</dbReference>
<dbReference type="SUPFAM" id="SSF49313">
    <property type="entry name" value="Cadherin-like"/>
    <property type="match status" value="6"/>
</dbReference>
<accession>A0A8C5MIL9</accession>
<reference evidence="16" key="1">
    <citation type="submission" date="2025-08" db="UniProtKB">
        <authorList>
            <consortium name="Ensembl"/>
        </authorList>
    </citation>
    <scope>IDENTIFICATION</scope>
</reference>
<organism evidence="16 17">
    <name type="scientific">Leptobrachium leishanense</name>
    <name type="common">Leishan spiny toad</name>
    <dbReference type="NCBI Taxonomy" id="445787"/>
    <lineage>
        <taxon>Eukaryota</taxon>
        <taxon>Metazoa</taxon>
        <taxon>Chordata</taxon>
        <taxon>Craniata</taxon>
        <taxon>Vertebrata</taxon>
        <taxon>Euteleostomi</taxon>
        <taxon>Amphibia</taxon>
        <taxon>Batrachia</taxon>
        <taxon>Anura</taxon>
        <taxon>Pelobatoidea</taxon>
        <taxon>Megophryidae</taxon>
        <taxon>Leptobrachium</taxon>
    </lineage>
</organism>
<evidence type="ECO:0000256" key="4">
    <source>
        <dbReference type="ARBA" id="ARBA00022692"/>
    </source>
</evidence>
<dbReference type="Pfam" id="PF16492">
    <property type="entry name" value="Cadherin_C_2"/>
    <property type="match status" value="1"/>
</dbReference>
<feature type="compositionally biased region" description="Polar residues" evidence="13">
    <location>
        <begin position="811"/>
        <end position="824"/>
    </location>
</feature>
<evidence type="ECO:0000313" key="17">
    <source>
        <dbReference type="Proteomes" id="UP000694569"/>
    </source>
</evidence>
<evidence type="ECO:0000256" key="1">
    <source>
        <dbReference type="ARBA" id="ARBA00003436"/>
    </source>
</evidence>
<feature type="domain" description="Cadherin" evidence="15">
    <location>
        <begin position="24"/>
        <end position="130"/>
    </location>
</feature>
<reference evidence="16" key="2">
    <citation type="submission" date="2025-09" db="UniProtKB">
        <authorList>
            <consortium name="Ensembl"/>
        </authorList>
    </citation>
    <scope>IDENTIFICATION</scope>
</reference>
<keyword evidence="9 14" id="KW-1133">Transmembrane helix</keyword>
<keyword evidence="17" id="KW-1185">Reference proteome</keyword>
<dbReference type="CDD" id="cd11304">
    <property type="entry name" value="Cadherin_repeat"/>
    <property type="match status" value="6"/>
</dbReference>
<evidence type="ECO:0000256" key="12">
    <source>
        <dbReference type="PROSITE-ProRule" id="PRU00043"/>
    </source>
</evidence>
<evidence type="ECO:0000256" key="13">
    <source>
        <dbReference type="SAM" id="MobiDB-lite"/>
    </source>
</evidence>
<feature type="region of interest" description="Disordered" evidence="13">
    <location>
        <begin position="805"/>
        <end position="840"/>
    </location>
</feature>
<evidence type="ECO:0000256" key="5">
    <source>
        <dbReference type="ARBA" id="ARBA00022729"/>
    </source>
</evidence>
<feature type="domain" description="Cadherin" evidence="15">
    <location>
        <begin position="578"/>
        <end position="675"/>
    </location>
</feature>
<dbReference type="InterPro" id="IPR015919">
    <property type="entry name" value="Cadherin-like_sf"/>
</dbReference>
<evidence type="ECO:0000256" key="14">
    <source>
        <dbReference type="SAM" id="Phobius"/>
    </source>
</evidence>
<sequence>MDLSRSTKVWKLQVLCLFSVWTLISSNLRYKVIEESEPGTFVGNVAQDLGLNKEIIANRGLRLGSEQSKDYFSLILESGVLILRKMIDRERLCGLRLNCPIMVKIVVEKPLELFQVEVEILDKNDNVPVFPSTERIIKITELATIGTRFPLERAQDPDVGNNSVTSYKLEGDAVGYFSLFLQNRKDDRPFPILVLEKTLDREQQEHHRLVLTAFDGGNPTRSGRLMIFITVVDINDNAPTFDKTVYKVSLKEAVWFNTLVINLNATDMDEGTNGEISYYFEDQLSETFTNIFLLDQKTGEIRVKGNVDYEECSSYEVSIKAVDHGVPEMEGHCVIQVEIQDINDNAPDILVSSLVTSIPEDTPTGTTVGLLSVSDKDTGRNGEVRLFISPKIPFSIMLIQNHYALIIDGFLDREQTSQYMIELMAEDSGTPQLHTKMTFYIKVIDINDNSPIFEHPFITISIEENNKVGSPLGTVHAFDKDEGENAKITYSIYNDLTAGSPVQHYIYLDLVNGDFYAQQSFDYEKIQVLEFTIMAEDSGPIKLFSNTTVYLYILDKNDNSPLILYPGKSSDGLSQQRIPKYPSPGSLVSKVIAVDADSGHNAYLSYSIVKATDISLFKIAQHSGVIKLARDFQNTDLHLQRLHILVEDHGEPPLSSTAVLVFSFEDNALKESPNSKSQLANSKLDITTYLVISIAAVSVVSVITFIVVLMKCLKKESRMDESGCCFLRESRTTQYLGHTCKAVHMNTDGTLRYVEVSMASASQQNHLYKTCSSDNRKNTLNFMKSMNFPQLKELYNGVDTLSGDLKKDTKQAQPNTDWRFSQAQRPGPSGAQPTEESGVWPNNQLETERLQAMILASANEAAEGTSALGGGNGTMGLSARYGPQFTLQHVPDYRQNIYIPGTTTTLTNAAGKREGKAAAPSGGNKKKSGKKEKK</sequence>
<evidence type="ECO:0000256" key="9">
    <source>
        <dbReference type="ARBA" id="ARBA00022989"/>
    </source>
</evidence>
<dbReference type="FunFam" id="2.60.40.60:FF:000007">
    <property type="entry name" value="Protocadherin alpha 2"/>
    <property type="match status" value="1"/>
</dbReference>
<keyword evidence="4 14" id="KW-0812">Transmembrane</keyword>
<dbReference type="Gene3D" id="2.60.40.60">
    <property type="entry name" value="Cadherins"/>
    <property type="match status" value="6"/>
</dbReference>
<dbReference type="InterPro" id="IPR050174">
    <property type="entry name" value="Protocadherin/Cadherin-CA"/>
</dbReference>
<feature type="domain" description="Cadherin" evidence="15">
    <location>
        <begin position="242"/>
        <end position="349"/>
    </location>
</feature>
<dbReference type="FunFam" id="2.60.40.60:FF:000004">
    <property type="entry name" value="Protocadherin 1 gamma 2"/>
    <property type="match status" value="1"/>
</dbReference>
<dbReference type="Pfam" id="PF15974">
    <property type="entry name" value="Cadherin_tail"/>
    <property type="match status" value="1"/>
</dbReference>
<dbReference type="InterPro" id="IPR020894">
    <property type="entry name" value="Cadherin_CS"/>
</dbReference>
<dbReference type="Pfam" id="PF08266">
    <property type="entry name" value="Cadherin_2"/>
    <property type="match status" value="1"/>
</dbReference>
<dbReference type="FunFam" id="2.60.40.60:FF:000129">
    <property type="entry name" value="protocadherin alpha-C2 isoform X1"/>
    <property type="match status" value="1"/>
</dbReference>
<dbReference type="PANTHER" id="PTHR24028">
    <property type="entry name" value="CADHERIN-87A"/>
    <property type="match status" value="1"/>
</dbReference>
<evidence type="ECO:0000313" key="16">
    <source>
        <dbReference type="Ensembl" id="ENSLLEP00000012634.1"/>
    </source>
</evidence>
<comment type="function">
    <text evidence="1">Potential calcium-dependent cell-adhesion protein. May be involved in the establishment and maintenance of specific neuronal connections in the brain.</text>
</comment>
<dbReference type="Ensembl" id="ENSLLET00000013125.1">
    <property type="protein sequence ID" value="ENSLLEP00000012634.1"/>
    <property type="gene ID" value="ENSLLEG00000007869.1"/>
</dbReference>
<keyword evidence="6" id="KW-0677">Repeat</keyword>
<evidence type="ECO:0000256" key="7">
    <source>
        <dbReference type="ARBA" id="ARBA00022837"/>
    </source>
</evidence>
<dbReference type="FunFam" id="2.60.40.60:FF:000006">
    <property type="entry name" value="Protocadherin alpha 2"/>
    <property type="match status" value="1"/>
</dbReference>
<keyword evidence="10 14" id="KW-0472">Membrane</keyword>
<evidence type="ECO:0000256" key="2">
    <source>
        <dbReference type="ARBA" id="ARBA00004251"/>
    </source>
</evidence>
<feature type="compositionally biased region" description="Polar residues" evidence="13">
    <location>
        <begin position="831"/>
        <end position="840"/>
    </location>
</feature>
<dbReference type="InterPro" id="IPR013164">
    <property type="entry name" value="Cadherin_N"/>
</dbReference>
<dbReference type="PANTHER" id="PTHR24028:SF349">
    <property type="entry name" value="PROTOCADHERIN GAMMA-C5"/>
    <property type="match status" value="1"/>
</dbReference>
<dbReference type="InterPro" id="IPR002126">
    <property type="entry name" value="Cadherin-like_dom"/>
</dbReference>
<comment type="subcellular location">
    <subcellularLocation>
        <location evidence="2">Cell membrane</location>
        <topology evidence="2">Single-pass type I membrane protein</topology>
    </subcellularLocation>
</comment>
<feature type="domain" description="Cadherin" evidence="15">
    <location>
        <begin position="350"/>
        <end position="453"/>
    </location>
</feature>
<evidence type="ECO:0000256" key="3">
    <source>
        <dbReference type="ARBA" id="ARBA00022475"/>
    </source>
</evidence>
<dbReference type="FunFam" id="2.60.40.60:FF:000002">
    <property type="entry name" value="Protocadherin alpha 2"/>
    <property type="match status" value="1"/>
</dbReference>
<dbReference type="Pfam" id="PF00028">
    <property type="entry name" value="Cadherin"/>
    <property type="match status" value="5"/>
</dbReference>
<dbReference type="InterPro" id="IPR031904">
    <property type="entry name" value="Cadherin_CBD"/>
</dbReference>
<dbReference type="InterPro" id="IPR032455">
    <property type="entry name" value="Cadherin_C"/>
</dbReference>
<feature type="domain" description="Cadherin" evidence="15">
    <location>
        <begin position="131"/>
        <end position="241"/>
    </location>
</feature>
<dbReference type="GO" id="GO:0005886">
    <property type="term" value="C:plasma membrane"/>
    <property type="evidence" value="ECO:0007669"/>
    <property type="project" value="UniProtKB-SubCell"/>
</dbReference>
<dbReference type="FunFam" id="2.60.40.60:FF:000001">
    <property type="entry name" value="Protocadherin alpha 2"/>
    <property type="match status" value="1"/>
</dbReference>
<evidence type="ECO:0000259" key="15">
    <source>
        <dbReference type="PROSITE" id="PS50268"/>
    </source>
</evidence>
<proteinExistence type="predicted"/>
<name>A0A8C5MIL9_9ANUR</name>
<keyword evidence="8" id="KW-0130">Cell adhesion</keyword>
<dbReference type="PRINTS" id="PR00205">
    <property type="entry name" value="CADHERIN"/>
</dbReference>
<keyword evidence="5" id="KW-0732">Signal</keyword>
<dbReference type="AlphaFoldDB" id="A0A8C5MIL9"/>
<dbReference type="GO" id="GO:0005509">
    <property type="term" value="F:calcium ion binding"/>
    <property type="evidence" value="ECO:0007669"/>
    <property type="project" value="UniProtKB-UniRule"/>
</dbReference>
<evidence type="ECO:0000256" key="11">
    <source>
        <dbReference type="ARBA" id="ARBA00023180"/>
    </source>
</evidence>
<feature type="transmembrane region" description="Helical" evidence="14">
    <location>
        <begin position="686"/>
        <end position="709"/>
    </location>
</feature>
<feature type="region of interest" description="Disordered" evidence="13">
    <location>
        <begin position="907"/>
        <end position="934"/>
    </location>
</feature>
<keyword evidence="7 12" id="KW-0106">Calcium</keyword>
<dbReference type="Proteomes" id="UP000694569">
    <property type="component" value="Unplaced"/>
</dbReference>
<keyword evidence="3" id="KW-1003">Cell membrane</keyword>
<dbReference type="PROSITE" id="PS50268">
    <property type="entry name" value="CADHERIN_2"/>
    <property type="match status" value="6"/>
</dbReference>
<protein>
    <recommendedName>
        <fullName evidence="15">Cadherin domain-containing protein</fullName>
    </recommendedName>
</protein>
<dbReference type="GO" id="GO:0007156">
    <property type="term" value="P:homophilic cell adhesion via plasma membrane adhesion molecules"/>
    <property type="evidence" value="ECO:0007669"/>
    <property type="project" value="InterPro"/>
</dbReference>
<evidence type="ECO:0000256" key="8">
    <source>
        <dbReference type="ARBA" id="ARBA00022889"/>
    </source>
</evidence>
<dbReference type="OrthoDB" id="6252479at2759"/>
<feature type="compositionally biased region" description="Basic residues" evidence="13">
    <location>
        <begin position="924"/>
        <end position="934"/>
    </location>
</feature>
<dbReference type="SMART" id="SM00112">
    <property type="entry name" value="CA"/>
    <property type="match status" value="6"/>
</dbReference>
<feature type="domain" description="Cadherin" evidence="15">
    <location>
        <begin position="454"/>
        <end position="563"/>
    </location>
</feature>
<evidence type="ECO:0000256" key="10">
    <source>
        <dbReference type="ARBA" id="ARBA00023136"/>
    </source>
</evidence>
<evidence type="ECO:0000256" key="6">
    <source>
        <dbReference type="ARBA" id="ARBA00022737"/>
    </source>
</evidence>